<evidence type="ECO:0000313" key="3">
    <source>
        <dbReference type="EMBL" id="QQU77720.1"/>
    </source>
</evidence>
<gene>
    <name evidence="3" type="ORF">I6I72_04015</name>
</gene>
<feature type="compositionally biased region" description="Low complexity" evidence="1">
    <location>
        <begin position="141"/>
        <end position="161"/>
    </location>
</feature>
<feature type="region of interest" description="Disordered" evidence="1">
    <location>
        <begin position="1"/>
        <end position="183"/>
    </location>
</feature>
<keyword evidence="4" id="KW-1185">Reference proteome</keyword>
<dbReference type="RefSeq" id="WP_049147335.1">
    <property type="nucleotide sequence ID" value="NZ_CP068158.1"/>
</dbReference>
<evidence type="ECO:0000313" key="4">
    <source>
        <dbReference type="Proteomes" id="UP000595757"/>
    </source>
</evidence>
<keyword evidence="2" id="KW-0472">Membrane</keyword>
<dbReference type="Proteomes" id="UP000595757">
    <property type="component" value="Chromosome"/>
</dbReference>
<feature type="compositionally biased region" description="Low complexity" evidence="1">
    <location>
        <begin position="22"/>
        <end position="61"/>
    </location>
</feature>
<name>A0ABX7DIX1_CORST</name>
<proteinExistence type="predicted"/>
<feature type="transmembrane region" description="Helical" evidence="2">
    <location>
        <begin position="253"/>
        <end position="274"/>
    </location>
</feature>
<reference evidence="3 4" key="1">
    <citation type="submission" date="2021-01" db="EMBL/GenBank/DDBJ databases">
        <title>FDA dAtabase for Regulatory Grade micrObial Sequences (FDA-ARGOS): Supporting development and validation of Infectious Disease Dx tests.</title>
        <authorList>
            <person name="Sproer C."/>
            <person name="Gronow S."/>
            <person name="Severitt S."/>
            <person name="Schroder I."/>
            <person name="Tallon L."/>
            <person name="Sadzewicz L."/>
            <person name="Zhao X."/>
            <person name="Boylan J."/>
            <person name="Ott S."/>
            <person name="Bowen H."/>
            <person name="Vavikolanu K."/>
            <person name="Mehta A."/>
            <person name="Aluvathingal J."/>
            <person name="Nadendla S."/>
            <person name="Lowell S."/>
            <person name="Myers T."/>
            <person name="Yan Y."/>
            <person name="Sichtig H."/>
        </authorList>
    </citation>
    <scope>NUCLEOTIDE SEQUENCE [LARGE SCALE GENOMIC DNA]</scope>
    <source>
        <strain evidence="3 4">FDAARGOS_1115</strain>
    </source>
</reference>
<dbReference type="InterPro" id="IPR025557">
    <property type="entry name" value="DUF4282"/>
</dbReference>
<sequence length="304" mass="32169">MANPDQYGEKNSEQNPQHAAEDSFGSSSFGNSDFGSSDLGQSDFGGSSFGAASSFDSSEASGVHHAEGEETVNFGENSVANHASDSDFGASDFRGSDFGSNDFGNNDFGQSVPPAGNFKQGGFNQQFQSQQPQQGFGGFPQQGQPQPGQPGQQAFGGYPQQNHGGFNQPAQQGFGPYPQGLQQAQPQKDSFFKSLFDFKFSSFITVKFASVIYIIAMIVGVLWWLGGLLFAVMGGSLGGLAGSLSGSSFGGGMAVMMIFGHLIFGTLGLVLYLIQVRLVLEFFVANIQTTENTKKLVENAEADK</sequence>
<feature type="compositionally biased region" description="Polar residues" evidence="1">
    <location>
        <begin position="162"/>
        <end position="171"/>
    </location>
</feature>
<dbReference type="GeneID" id="72411151"/>
<evidence type="ECO:0000256" key="2">
    <source>
        <dbReference type="SAM" id="Phobius"/>
    </source>
</evidence>
<organism evidence="3 4">
    <name type="scientific">Corynebacterium striatum</name>
    <dbReference type="NCBI Taxonomy" id="43770"/>
    <lineage>
        <taxon>Bacteria</taxon>
        <taxon>Bacillati</taxon>
        <taxon>Actinomycetota</taxon>
        <taxon>Actinomycetes</taxon>
        <taxon>Mycobacteriales</taxon>
        <taxon>Corynebacteriaceae</taxon>
        <taxon>Corynebacterium</taxon>
    </lineage>
</organism>
<dbReference type="EMBL" id="CP068158">
    <property type="protein sequence ID" value="QQU77720.1"/>
    <property type="molecule type" value="Genomic_DNA"/>
</dbReference>
<accession>A0ABX7DIX1</accession>
<protein>
    <submittedName>
        <fullName evidence="3">DUF4282 domain-containing protein</fullName>
    </submittedName>
</protein>
<keyword evidence="2" id="KW-0812">Transmembrane</keyword>
<keyword evidence="2" id="KW-1133">Transmembrane helix</keyword>
<feature type="compositionally biased region" description="Low complexity" evidence="1">
    <location>
        <begin position="118"/>
        <end position="134"/>
    </location>
</feature>
<feature type="transmembrane region" description="Helical" evidence="2">
    <location>
        <begin position="208"/>
        <end position="233"/>
    </location>
</feature>
<dbReference type="Pfam" id="PF14110">
    <property type="entry name" value="DUF4282"/>
    <property type="match status" value="1"/>
</dbReference>
<feature type="compositionally biased region" description="Polar residues" evidence="1">
    <location>
        <begin position="98"/>
        <end position="109"/>
    </location>
</feature>
<feature type="compositionally biased region" description="Polar residues" evidence="1">
    <location>
        <begin position="74"/>
        <end position="83"/>
    </location>
</feature>
<evidence type="ECO:0000256" key="1">
    <source>
        <dbReference type="SAM" id="MobiDB-lite"/>
    </source>
</evidence>